<sequence length="163" mass="18218">MSHVMVERSSDLAALVRPGSPDPARRKIHELKMEQLRIFQSASYYENAAKFDRSRSMFSNALPLVKEGILCDSAESLMSEAGTQSMDTWFSYAHGRHSSRISSFRSTSLRKGYSHRLKKTKYLVESLRSGNNERSAMDQVSPSDDDGDSLVSETDSEDSSPGE</sequence>
<dbReference type="AlphaFoldDB" id="A0AAV8UTK8"/>
<evidence type="ECO:0000313" key="3">
    <source>
        <dbReference type="Proteomes" id="UP001157974"/>
    </source>
</evidence>
<organism evidence="2 3">
    <name type="scientific">Rhodosorus marinus</name>
    <dbReference type="NCBI Taxonomy" id="101924"/>
    <lineage>
        <taxon>Eukaryota</taxon>
        <taxon>Rhodophyta</taxon>
        <taxon>Stylonematophyceae</taxon>
        <taxon>Stylonematales</taxon>
        <taxon>Stylonemataceae</taxon>
        <taxon>Rhodosorus</taxon>
    </lineage>
</organism>
<protein>
    <submittedName>
        <fullName evidence="2">Uncharacterized protein</fullName>
    </submittedName>
</protein>
<comment type="caution">
    <text evidence="2">The sequence shown here is derived from an EMBL/GenBank/DDBJ whole genome shotgun (WGS) entry which is preliminary data.</text>
</comment>
<gene>
    <name evidence="2" type="ORF">NDN08_002358</name>
</gene>
<dbReference type="Proteomes" id="UP001157974">
    <property type="component" value="Unassembled WGS sequence"/>
</dbReference>
<dbReference type="EMBL" id="JAMWBK010000004">
    <property type="protein sequence ID" value="KAJ8905853.1"/>
    <property type="molecule type" value="Genomic_DNA"/>
</dbReference>
<reference evidence="2 3" key="1">
    <citation type="journal article" date="2023" name="Nat. Commun.">
        <title>Origin of minicircular mitochondrial genomes in red algae.</title>
        <authorList>
            <person name="Lee Y."/>
            <person name="Cho C.H."/>
            <person name="Lee Y.M."/>
            <person name="Park S.I."/>
            <person name="Yang J.H."/>
            <person name="West J.A."/>
            <person name="Bhattacharya D."/>
            <person name="Yoon H.S."/>
        </authorList>
    </citation>
    <scope>NUCLEOTIDE SEQUENCE [LARGE SCALE GENOMIC DNA]</scope>
    <source>
        <strain evidence="2 3">CCMP1338</strain>
        <tissue evidence="2">Whole cell</tissue>
    </source>
</reference>
<feature type="region of interest" description="Disordered" evidence="1">
    <location>
        <begin position="128"/>
        <end position="163"/>
    </location>
</feature>
<evidence type="ECO:0000313" key="2">
    <source>
        <dbReference type="EMBL" id="KAJ8905853.1"/>
    </source>
</evidence>
<feature type="compositionally biased region" description="Acidic residues" evidence="1">
    <location>
        <begin position="143"/>
        <end position="163"/>
    </location>
</feature>
<accession>A0AAV8UTK8</accession>
<evidence type="ECO:0000256" key="1">
    <source>
        <dbReference type="SAM" id="MobiDB-lite"/>
    </source>
</evidence>
<feature type="compositionally biased region" description="Polar residues" evidence="1">
    <location>
        <begin position="128"/>
        <end position="142"/>
    </location>
</feature>
<keyword evidence="3" id="KW-1185">Reference proteome</keyword>
<name>A0AAV8UTK8_9RHOD</name>
<proteinExistence type="predicted"/>